<dbReference type="GO" id="GO:1902600">
    <property type="term" value="P:proton transmembrane transport"/>
    <property type="evidence" value="ECO:0007669"/>
    <property type="project" value="InterPro"/>
</dbReference>
<dbReference type="InterPro" id="IPR050794">
    <property type="entry name" value="CPA2_transporter"/>
</dbReference>
<dbReference type="GO" id="GO:0015297">
    <property type="term" value="F:antiporter activity"/>
    <property type="evidence" value="ECO:0007669"/>
    <property type="project" value="InterPro"/>
</dbReference>
<evidence type="ECO:0000313" key="17">
    <source>
        <dbReference type="Proteomes" id="UP001515500"/>
    </source>
</evidence>
<dbReference type="Gene3D" id="1.20.1530.20">
    <property type="match status" value="1"/>
</dbReference>
<evidence type="ECO:0000256" key="5">
    <source>
        <dbReference type="ARBA" id="ARBA00022538"/>
    </source>
</evidence>
<dbReference type="InterPro" id="IPR057290">
    <property type="entry name" value="CHX17_C"/>
</dbReference>
<comment type="function">
    <text evidence="1">May function as sodium-coupled metabolite transporter across the chloroplast envelope.</text>
</comment>
<evidence type="ECO:0000256" key="1">
    <source>
        <dbReference type="ARBA" id="ARBA00003198"/>
    </source>
</evidence>
<dbReference type="PANTHER" id="PTHR32468:SF164">
    <property type="entry name" value="OS05G0485000 PROTEIN"/>
    <property type="match status" value="1"/>
</dbReference>
<evidence type="ECO:0000256" key="3">
    <source>
        <dbReference type="ARBA" id="ARBA00004141"/>
    </source>
</evidence>
<keyword evidence="5" id="KW-0633">Potassium transport</keyword>
<dbReference type="GO" id="GO:0009941">
    <property type="term" value="C:chloroplast envelope"/>
    <property type="evidence" value="ECO:0007669"/>
    <property type="project" value="UniProtKB-SubCell"/>
</dbReference>
<evidence type="ECO:0000256" key="10">
    <source>
        <dbReference type="ARBA" id="ARBA00023136"/>
    </source>
</evidence>
<keyword evidence="17" id="KW-1185">Reference proteome</keyword>
<dbReference type="GO" id="GO:0016020">
    <property type="term" value="C:membrane"/>
    <property type="evidence" value="ECO:0007669"/>
    <property type="project" value="UniProtKB-SubCell"/>
</dbReference>
<accession>A0AB40CN15</accession>
<dbReference type="InterPro" id="IPR038770">
    <property type="entry name" value="Na+/solute_symporter_sf"/>
</dbReference>
<dbReference type="Proteomes" id="UP001515500">
    <property type="component" value="Chromosome 16"/>
</dbReference>
<name>A0AB40CN15_DIOCR</name>
<dbReference type="GO" id="GO:0012505">
    <property type="term" value="C:endomembrane system"/>
    <property type="evidence" value="ECO:0007669"/>
    <property type="project" value="TreeGrafter"/>
</dbReference>
<feature type="transmembrane region" description="Helical" evidence="13">
    <location>
        <begin position="126"/>
        <end position="148"/>
    </location>
</feature>
<evidence type="ECO:0000256" key="7">
    <source>
        <dbReference type="ARBA" id="ARBA00022958"/>
    </source>
</evidence>
<dbReference type="RefSeq" id="XP_039141235.1">
    <property type="nucleotide sequence ID" value="XM_039285301.1"/>
</dbReference>
<feature type="transmembrane region" description="Helical" evidence="13">
    <location>
        <begin position="220"/>
        <end position="242"/>
    </location>
</feature>
<dbReference type="PANTHER" id="PTHR32468">
    <property type="entry name" value="CATION/H + ANTIPORTER"/>
    <property type="match status" value="1"/>
</dbReference>
<evidence type="ECO:0000259" key="14">
    <source>
        <dbReference type="Pfam" id="PF00999"/>
    </source>
</evidence>
<feature type="transmembrane region" description="Helical" evidence="13">
    <location>
        <begin position="418"/>
        <end position="439"/>
    </location>
</feature>
<protein>
    <submittedName>
        <fullName evidence="18">Cation/H(+) antiporter 15-like</fullName>
    </submittedName>
</protein>
<evidence type="ECO:0000256" key="6">
    <source>
        <dbReference type="ARBA" id="ARBA00022692"/>
    </source>
</evidence>
<evidence type="ECO:0000259" key="16">
    <source>
        <dbReference type="Pfam" id="PF23259"/>
    </source>
</evidence>
<dbReference type="AlphaFoldDB" id="A0AB40CN15"/>
<dbReference type="Pfam" id="PF00999">
    <property type="entry name" value="Na_H_Exchanger"/>
    <property type="match status" value="1"/>
</dbReference>
<evidence type="ECO:0000259" key="15">
    <source>
        <dbReference type="Pfam" id="PF23256"/>
    </source>
</evidence>
<dbReference type="GO" id="GO:0006813">
    <property type="term" value="P:potassium ion transport"/>
    <property type="evidence" value="ECO:0007669"/>
    <property type="project" value="UniProtKB-KW"/>
</dbReference>
<feature type="transmembrane region" description="Helical" evidence="13">
    <location>
        <begin position="189"/>
        <end position="208"/>
    </location>
</feature>
<feature type="transmembrane region" description="Helical" evidence="13">
    <location>
        <begin position="155"/>
        <end position="177"/>
    </location>
</feature>
<evidence type="ECO:0000256" key="12">
    <source>
        <dbReference type="SAM" id="MobiDB-lite"/>
    </source>
</evidence>
<dbReference type="GeneID" id="120278523"/>
<dbReference type="InterPro" id="IPR057291">
    <property type="entry name" value="CHX17_2nd"/>
</dbReference>
<keyword evidence="6 13" id="KW-0812">Transmembrane</keyword>
<proteinExistence type="inferred from homology"/>
<evidence type="ECO:0000256" key="9">
    <source>
        <dbReference type="ARBA" id="ARBA00023065"/>
    </source>
</evidence>
<reference evidence="18" key="1">
    <citation type="submission" date="2025-08" db="UniProtKB">
        <authorList>
            <consortium name="RefSeq"/>
        </authorList>
    </citation>
    <scope>IDENTIFICATION</scope>
</reference>
<comment type="subcellular location">
    <subcellularLocation>
        <location evidence="3">Membrane</location>
        <topology evidence="3">Multi-pass membrane protein</topology>
    </subcellularLocation>
    <subcellularLocation>
        <location evidence="2">Plastid</location>
        <location evidence="2">Chloroplast envelope</location>
    </subcellularLocation>
</comment>
<dbReference type="GO" id="GO:0006885">
    <property type="term" value="P:regulation of pH"/>
    <property type="evidence" value="ECO:0007669"/>
    <property type="project" value="TreeGrafter"/>
</dbReference>
<evidence type="ECO:0000256" key="4">
    <source>
        <dbReference type="ARBA" id="ARBA00022448"/>
    </source>
</evidence>
<evidence type="ECO:0000256" key="2">
    <source>
        <dbReference type="ARBA" id="ARBA00004119"/>
    </source>
</evidence>
<organism evidence="17 18">
    <name type="scientific">Dioscorea cayennensis subsp. rotundata</name>
    <name type="common">White Guinea yam</name>
    <name type="synonym">Dioscorea rotundata</name>
    <dbReference type="NCBI Taxonomy" id="55577"/>
    <lineage>
        <taxon>Eukaryota</taxon>
        <taxon>Viridiplantae</taxon>
        <taxon>Streptophyta</taxon>
        <taxon>Embryophyta</taxon>
        <taxon>Tracheophyta</taxon>
        <taxon>Spermatophyta</taxon>
        <taxon>Magnoliopsida</taxon>
        <taxon>Liliopsida</taxon>
        <taxon>Dioscoreales</taxon>
        <taxon>Dioscoreaceae</taxon>
        <taxon>Dioscorea</taxon>
    </lineage>
</organism>
<feature type="transmembrane region" description="Helical" evidence="13">
    <location>
        <begin position="451"/>
        <end position="474"/>
    </location>
</feature>
<feature type="transmembrane region" description="Helical" evidence="13">
    <location>
        <begin position="306"/>
        <end position="336"/>
    </location>
</feature>
<feature type="transmembrane region" description="Helical" evidence="13">
    <location>
        <begin position="53"/>
        <end position="76"/>
    </location>
</feature>
<feature type="compositionally biased region" description="Polar residues" evidence="12">
    <location>
        <begin position="864"/>
        <end position="880"/>
    </location>
</feature>
<comment type="similarity">
    <text evidence="11">Belongs to the monovalent cation:proton antiporter 2 (CPA2) transporter (TC 2.A.37) family. CHX (TC 2.A.37.4) subfamily.</text>
</comment>
<feature type="transmembrane region" description="Helical" evidence="13">
    <location>
        <begin position="389"/>
        <end position="412"/>
    </location>
</feature>
<evidence type="ECO:0000256" key="13">
    <source>
        <dbReference type="SAM" id="Phobius"/>
    </source>
</evidence>
<feature type="transmembrane region" description="Helical" evidence="13">
    <location>
        <begin position="356"/>
        <end position="377"/>
    </location>
</feature>
<keyword evidence="8 13" id="KW-1133">Transmembrane helix</keyword>
<evidence type="ECO:0000256" key="11">
    <source>
        <dbReference type="ARBA" id="ARBA00038341"/>
    </source>
</evidence>
<feature type="region of interest" description="Disordered" evidence="12">
    <location>
        <begin position="863"/>
        <end position="888"/>
    </location>
</feature>
<keyword evidence="7" id="KW-0630">Potassium</keyword>
<dbReference type="Gene3D" id="3.40.50.12370">
    <property type="match status" value="1"/>
</dbReference>
<gene>
    <name evidence="18" type="primary">LOC120278523</name>
</gene>
<evidence type="ECO:0000256" key="8">
    <source>
        <dbReference type="ARBA" id="ARBA00022989"/>
    </source>
</evidence>
<sequence>MRDEETTVLTVNRTSIFDPTLGGVNTFGFFHCILIRTITSNGMLTENMTLFDIPLLAFVIQILIMVSITHVLIAALKPLGQPRIVAEILGGFLLGPSGIAGIQLVPEVSNLGSVLFQGRYFVMIDSFANLGIIYFFFLVGLGTDAIAIKRAGRTACLIASVNFVVPFITAIAMSSYYFADKEFTYSHHILPAFISSMSSAPILSRILANTKLLHTEVGQFATSTSTFSNAYSWAFFAFFCSITNKKIYHPQPIGSLPSSPTWAILLVIVMAAIFTTFCLLVVRPAISWLARQTMDAEAPSTTHQSIVLGGVLIASLVSDAIGIHPVFGAFIYGLAIPDSPLSSTVIDNVDSFVHTWMLPIFFCAIGLKSNIYTLIQASLDITSEIYKIAAIYIISSVMKFVATAIVGLVYMMSMPEGLCLGFLANTKGFFEMLVLYIAMDRALITTEVLTMMVLITVAITIIVSPMVSMLQMPWKQRQFVYKRRNLQKSKPDTELRMLACIHAVRNVPSIIGLLAASNPTKRSPIFVYALHLMELTGRATNMLIVHNMNPKGGQNQRRTRGQAQSETIISAFESYEQHAGGVSVQPITAMSPYTSMNEDICAIAGDKHVSLIILPFHKEQSLGGGLEVTNPSIRSLNERVLAYAPCTVGILIDRGLGGTAKFAMAGHHVARHVAVIFLGGVDDREALAYAWRMASHPGISLTVLRLIPGEMTNSRVISKSEKHETSQHEVRIINVEAEREQQLDDDFVNEFRLNNARDETVVYMEKVINNSEETMEAVRSIDSIHDLFIVGKGNRKMTILTDVLDEISVSQELGPIGDFLASSELGRVVSVLVLHYNVEGSSSFQIFSSAVVAPVIKSPKHKSTSSLNQVHQPSTHSWDSNVDWDARV</sequence>
<keyword evidence="9" id="KW-0406">Ion transport</keyword>
<feature type="domain" description="Cation/H(+) antiporter central" evidence="15">
    <location>
        <begin position="525"/>
        <end position="662"/>
    </location>
</feature>
<feature type="domain" description="Cation/H+ exchanger transmembrane" evidence="14">
    <location>
        <begin position="71"/>
        <end position="467"/>
    </location>
</feature>
<dbReference type="InterPro" id="IPR006153">
    <property type="entry name" value="Cation/H_exchanger_TM"/>
</dbReference>
<dbReference type="Pfam" id="PF23259">
    <property type="entry name" value="CHX17_C"/>
    <property type="match status" value="1"/>
</dbReference>
<evidence type="ECO:0000313" key="18">
    <source>
        <dbReference type="RefSeq" id="XP_039141235.1"/>
    </source>
</evidence>
<feature type="domain" description="Cation/H(+) antiporter C-terminal" evidence="16">
    <location>
        <begin position="673"/>
        <end position="835"/>
    </location>
</feature>
<keyword evidence="4" id="KW-0813">Transport</keyword>
<keyword evidence="10 13" id="KW-0472">Membrane</keyword>
<feature type="transmembrane region" description="Helical" evidence="13">
    <location>
        <begin position="262"/>
        <end position="286"/>
    </location>
</feature>
<dbReference type="Pfam" id="PF23256">
    <property type="entry name" value="CHX17_2nd"/>
    <property type="match status" value="1"/>
</dbReference>
<feature type="transmembrane region" description="Helical" evidence="13">
    <location>
        <begin position="88"/>
        <end position="106"/>
    </location>
</feature>